<evidence type="ECO:0000256" key="1">
    <source>
        <dbReference type="SAM" id="Phobius"/>
    </source>
</evidence>
<name>A0A8J3B6C6_9BACI</name>
<feature type="transmembrane region" description="Helical" evidence="1">
    <location>
        <begin position="50"/>
        <end position="71"/>
    </location>
</feature>
<dbReference type="Proteomes" id="UP000637720">
    <property type="component" value="Unassembled WGS sequence"/>
</dbReference>
<evidence type="ECO:0000313" key="2">
    <source>
        <dbReference type="EMBL" id="GGJ98897.1"/>
    </source>
</evidence>
<reference evidence="2" key="2">
    <citation type="submission" date="2020-09" db="EMBL/GenBank/DDBJ databases">
        <authorList>
            <person name="Sun Q."/>
            <person name="Ohkuma M."/>
        </authorList>
    </citation>
    <scope>NUCLEOTIDE SEQUENCE</scope>
    <source>
        <strain evidence="2">JCM 14719</strain>
    </source>
</reference>
<sequence>MGRRMTFPPLWLDLRAMGWNFSFPLVAHLGMVFYLYFGQGGRVGLLTAETILKTVGLWSPLLITFWIVALYQDWVESDGKEALLALPYKNWAFGIGRVLRTTALYGLFVLCVTRLLFLFSPDRGVSPLVWVILATSILFFAALAFFAVVLTRRLVYTYLLVAVFSLGEGVRVYALSLRVGYSVLSHSTVSFNPFQTVWPLPGASPLRVTLILFVAALLLLFLGQLLVNRREYLLR</sequence>
<feature type="transmembrane region" description="Helical" evidence="1">
    <location>
        <begin position="128"/>
        <end position="149"/>
    </location>
</feature>
<dbReference type="EMBL" id="BMOF01000017">
    <property type="protein sequence ID" value="GGJ98897.1"/>
    <property type="molecule type" value="Genomic_DNA"/>
</dbReference>
<protein>
    <submittedName>
        <fullName evidence="2">Uncharacterized protein</fullName>
    </submittedName>
</protein>
<dbReference type="AlphaFoldDB" id="A0A8J3B6C6"/>
<gene>
    <name evidence="2" type="ORF">GCM10007043_11100</name>
</gene>
<comment type="caution">
    <text evidence="2">The sequence shown here is derived from an EMBL/GenBank/DDBJ whole genome shotgun (WGS) entry which is preliminary data.</text>
</comment>
<keyword evidence="1" id="KW-0812">Transmembrane</keyword>
<organism evidence="2 3">
    <name type="scientific">Calditerricola satsumensis</name>
    <dbReference type="NCBI Taxonomy" id="373054"/>
    <lineage>
        <taxon>Bacteria</taxon>
        <taxon>Bacillati</taxon>
        <taxon>Bacillota</taxon>
        <taxon>Bacilli</taxon>
        <taxon>Bacillales</taxon>
        <taxon>Bacillaceae</taxon>
        <taxon>Calditerricola</taxon>
    </lineage>
</organism>
<reference evidence="2" key="1">
    <citation type="journal article" date="2014" name="Int. J. Syst. Evol. Microbiol.">
        <title>Complete genome sequence of Corynebacterium casei LMG S-19264T (=DSM 44701T), isolated from a smear-ripened cheese.</title>
        <authorList>
            <consortium name="US DOE Joint Genome Institute (JGI-PGF)"/>
            <person name="Walter F."/>
            <person name="Albersmeier A."/>
            <person name="Kalinowski J."/>
            <person name="Ruckert C."/>
        </authorList>
    </citation>
    <scope>NUCLEOTIDE SEQUENCE</scope>
    <source>
        <strain evidence="2">JCM 14719</strain>
    </source>
</reference>
<accession>A0A8J3B6C6</accession>
<evidence type="ECO:0000313" key="3">
    <source>
        <dbReference type="Proteomes" id="UP000637720"/>
    </source>
</evidence>
<feature type="transmembrane region" description="Helical" evidence="1">
    <location>
        <begin position="206"/>
        <end position="227"/>
    </location>
</feature>
<keyword evidence="3" id="KW-1185">Reference proteome</keyword>
<feature type="transmembrane region" description="Helical" evidence="1">
    <location>
        <begin position="91"/>
        <end position="116"/>
    </location>
</feature>
<keyword evidence="1" id="KW-0472">Membrane</keyword>
<feature type="transmembrane region" description="Helical" evidence="1">
    <location>
        <begin position="20"/>
        <end position="38"/>
    </location>
</feature>
<keyword evidence="1" id="KW-1133">Transmembrane helix</keyword>
<dbReference type="RefSeq" id="WP_188817054.1">
    <property type="nucleotide sequence ID" value="NZ_BMOF01000017.1"/>
</dbReference>
<proteinExistence type="predicted"/>
<feature type="transmembrane region" description="Helical" evidence="1">
    <location>
        <begin position="155"/>
        <end position="174"/>
    </location>
</feature>